<dbReference type="SUPFAM" id="SSF55797">
    <property type="entry name" value="PR-1-like"/>
    <property type="match status" value="1"/>
</dbReference>
<keyword evidence="1" id="KW-0732">Signal</keyword>
<proteinExistence type="predicted"/>
<dbReference type="AlphaFoldDB" id="A0A8H7QV23"/>
<feature type="signal peptide" evidence="1">
    <location>
        <begin position="1"/>
        <end position="16"/>
    </location>
</feature>
<sequence>MLKLLIAALLATSVSCLVKREMASEEDIKTILDAHNELRKSHGAEPVVWDEEIAAYAYDWSTNCEINHSTSPHGENIAGRTNDWKHTVEAWYSEIKDYDFSKPGFDPYTGHFTQVVWHNTKKIGCGVTQCDNIQGGLYVCEYEPRGNIILGGADPNVFFRTNVTEKIQ</sequence>
<dbReference type="PANTHER" id="PTHR10334">
    <property type="entry name" value="CYSTEINE-RICH SECRETORY PROTEIN-RELATED"/>
    <property type="match status" value="1"/>
</dbReference>
<dbReference type="Gene3D" id="3.40.33.10">
    <property type="entry name" value="CAP"/>
    <property type="match status" value="1"/>
</dbReference>
<dbReference type="GO" id="GO:0005576">
    <property type="term" value="C:extracellular region"/>
    <property type="evidence" value="ECO:0007669"/>
    <property type="project" value="InterPro"/>
</dbReference>
<dbReference type="PROSITE" id="PS01009">
    <property type="entry name" value="CRISP_1"/>
    <property type="match status" value="1"/>
</dbReference>
<evidence type="ECO:0000259" key="2">
    <source>
        <dbReference type="SMART" id="SM00198"/>
    </source>
</evidence>
<keyword evidence="4" id="KW-1185">Reference proteome</keyword>
<name>A0A8H7QV23_9FUNG</name>
<dbReference type="Pfam" id="PF00188">
    <property type="entry name" value="CAP"/>
    <property type="match status" value="1"/>
</dbReference>
<dbReference type="SMART" id="SM00198">
    <property type="entry name" value="SCP"/>
    <property type="match status" value="1"/>
</dbReference>
<dbReference type="InterPro" id="IPR035940">
    <property type="entry name" value="CAP_sf"/>
</dbReference>
<evidence type="ECO:0000313" key="3">
    <source>
        <dbReference type="EMBL" id="KAG2198315.1"/>
    </source>
</evidence>
<dbReference type="PRINTS" id="PR00837">
    <property type="entry name" value="V5TPXLIKE"/>
</dbReference>
<dbReference type="InterPro" id="IPR018244">
    <property type="entry name" value="Allrgn_V5/Tpx1_CS"/>
</dbReference>
<accession>A0A8H7QV23</accession>
<organism evidence="3 4">
    <name type="scientific">Mucor saturninus</name>
    <dbReference type="NCBI Taxonomy" id="64648"/>
    <lineage>
        <taxon>Eukaryota</taxon>
        <taxon>Fungi</taxon>
        <taxon>Fungi incertae sedis</taxon>
        <taxon>Mucoromycota</taxon>
        <taxon>Mucoromycotina</taxon>
        <taxon>Mucoromycetes</taxon>
        <taxon>Mucorales</taxon>
        <taxon>Mucorineae</taxon>
        <taxon>Mucoraceae</taxon>
        <taxon>Mucor</taxon>
    </lineage>
</organism>
<comment type="caution">
    <text evidence="3">The sequence shown here is derived from an EMBL/GenBank/DDBJ whole genome shotgun (WGS) entry which is preliminary data.</text>
</comment>
<gene>
    <name evidence="3" type="ORF">INT47_003028</name>
</gene>
<dbReference type="InterPro" id="IPR001283">
    <property type="entry name" value="CRISP-related"/>
</dbReference>
<evidence type="ECO:0000256" key="1">
    <source>
        <dbReference type="SAM" id="SignalP"/>
    </source>
</evidence>
<evidence type="ECO:0000313" key="4">
    <source>
        <dbReference type="Proteomes" id="UP000603453"/>
    </source>
</evidence>
<feature type="chain" id="PRO_5034609862" description="SCP domain-containing protein" evidence="1">
    <location>
        <begin position="17"/>
        <end position="168"/>
    </location>
</feature>
<dbReference type="InterPro" id="IPR014044">
    <property type="entry name" value="CAP_dom"/>
</dbReference>
<protein>
    <recommendedName>
        <fullName evidence="2">SCP domain-containing protein</fullName>
    </recommendedName>
</protein>
<reference evidence="3" key="1">
    <citation type="submission" date="2020-12" db="EMBL/GenBank/DDBJ databases">
        <title>Metabolic potential, ecology and presence of endohyphal bacteria is reflected in genomic diversity of Mucoromycotina.</title>
        <authorList>
            <person name="Muszewska A."/>
            <person name="Okrasinska A."/>
            <person name="Steczkiewicz K."/>
            <person name="Drgas O."/>
            <person name="Orlowska M."/>
            <person name="Perlinska-Lenart U."/>
            <person name="Aleksandrzak-Piekarczyk T."/>
            <person name="Szatraj K."/>
            <person name="Zielenkiewicz U."/>
            <person name="Pilsyk S."/>
            <person name="Malc E."/>
            <person name="Mieczkowski P."/>
            <person name="Kruszewska J.S."/>
            <person name="Biernat P."/>
            <person name="Pawlowska J."/>
        </authorList>
    </citation>
    <scope>NUCLEOTIDE SEQUENCE</scope>
    <source>
        <strain evidence="3">WA0000017839</strain>
    </source>
</reference>
<dbReference type="EMBL" id="JAEPRD010000113">
    <property type="protein sequence ID" value="KAG2198315.1"/>
    <property type="molecule type" value="Genomic_DNA"/>
</dbReference>
<dbReference type="PROSITE" id="PS51257">
    <property type="entry name" value="PROKAR_LIPOPROTEIN"/>
    <property type="match status" value="1"/>
</dbReference>
<dbReference type="Proteomes" id="UP000603453">
    <property type="component" value="Unassembled WGS sequence"/>
</dbReference>
<feature type="domain" description="SCP" evidence="2">
    <location>
        <begin position="26"/>
        <end position="150"/>
    </location>
</feature>
<dbReference type="OrthoDB" id="337038at2759"/>